<name>A0A1D6LW19_MAIZE</name>
<feature type="compositionally biased region" description="Low complexity" evidence="1">
    <location>
        <begin position="32"/>
        <end position="47"/>
    </location>
</feature>
<evidence type="ECO:0000313" key="2">
    <source>
        <dbReference type="EMBL" id="AQK83436.1"/>
    </source>
</evidence>
<keyword evidence="2" id="KW-0328">Glycosyltransferase</keyword>
<accession>A0A1D6LW19</accession>
<dbReference type="AlphaFoldDB" id="A0A1D6LW19"/>
<evidence type="ECO:0000256" key="1">
    <source>
        <dbReference type="SAM" id="MobiDB-lite"/>
    </source>
</evidence>
<reference evidence="2" key="1">
    <citation type="submission" date="2015-12" db="EMBL/GenBank/DDBJ databases">
        <title>Update maize B73 reference genome by single molecule sequencing technologies.</title>
        <authorList>
            <consortium name="Maize Genome Sequencing Project"/>
            <person name="Ware D."/>
        </authorList>
    </citation>
    <scope>NUCLEOTIDE SEQUENCE</scope>
    <source>
        <tissue evidence="2">Seedling</tissue>
    </source>
</reference>
<dbReference type="EMBL" id="CM000782">
    <property type="protein sequence ID" value="AQK83436.1"/>
    <property type="molecule type" value="Genomic_DNA"/>
</dbReference>
<proteinExistence type="predicted"/>
<organism evidence="2">
    <name type="scientific">Zea mays</name>
    <name type="common">Maize</name>
    <dbReference type="NCBI Taxonomy" id="4577"/>
    <lineage>
        <taxon>Eukaryota</taxon>
        <taxon>Viridiplantae</taxon>
        <taxon>Streptophyta</taxon>
        <taxon>Embryophyta</taxon>
        <taxon>Tracheophyta</taxon>
        <taxon>Spermatophyta</taxon>
        <taxon>Magnoliopsida</taxon>
        <taxon>Liliopsida</taxon>
        <taxon>Poales</taxon>
        <taxon>Poaceae</taxon>
        <taxon>PACMAD clade</taxon>
        <taxon>Panicoideae</taxon>
        <taxon>Andropogonodae</taxon>
        <taxon>Andropogoneae</taxon>
        <taxon>Tripsacinae</taxon>
        <taxon>Zea</taxon>
    </lineage>
</organism>
<keyword evidence="2" id="KW-0808">Transferase</keyword>
<dbReference type="GO" id="GO:0016757">
    <property type="term" value="F:glycosyltransferase activity"/>
    <property type="evidence" value="ECO:0007669"/>
    <property type="project" value="UniProtKB-KW"/>
</dbReference>
<dbReference type="ExpressionAtlas" id="A0A1D6LW19">
    <property type="expression patterns" value="baseline and differential"/>
</dbReference>
<protein>
    <submittedName>
        <fullName evidence="2">O-fucosyltransferase family protein</fullName>
    </submittedName>
</protein>
<dbReference type="PANTHER" id="PTHR36704:SF1">
    <property type="entry name" value="OS06G0239700 PROTEIN"/>
    <property type="match status" value="1"/>
</dbReference>
<dbReference type="PANTHER" id="PTHR36704">
    <property type="entry name" value="PROTEIN, PUTATIVE-RELATED"/>
    <property type="match status" value="1"/>
</dbReference>
<sequence length="203" mass="21881">MSFLAGRLAAKEGAYFLQESKTAVGRLAEKLPPSASAPGGASAQPSPDVLPEILRHSVPIKGTPPPAEASLSASSRWALPPGGGEAAGLHPDALNPLRSYVSLPQATFGPKRWQLPNEQPNYLASTANERRRDRAPPPLDPENLKAVIAGYSQSIFSCLKVLSSSVLEYLLSSFFYCNSWEGIHYCNFYGVWRSNSCAVVHSR</sequence>
<feature type="region of interest" description="Disordered" evidence="1">
    <location>
        <begin position="57"/>
        <end position="76"/>
    </location>
</feature>
<gene>
    <name evidence="2" type="ORF">ZEAMMB73_Zm00001d037265</name>
</gene>
<feature type="region of interest" description="Disordered" evidence="1">
    <location>
        <begin position="28"/>
        <end position="48"/>
    </location>
</feature>